<dbReference type="STRING" id="398512.Bccel_0949"/>
<feature type="transmembrane region" description="Helical" evidence="1">
    <location>
        <begin position="12"/>
        <end position="34"/>
    </location>
</feature>
<dbReference type="EMBL" id="LGTC01000001">
    <property type="protein sequence ID" value="KNY25689.1"/>
    <property type="molecule type" value="Genomic_DNA"/>
</dbReference>
<keyword evidence="1" id="KW-0472">Membrane</keyword>
<keyword evidence="1" id="KW-0812">Transmembrane</keyword>
<evidence type="ECO:0000256" key="1">
    <source>
        <dbReference type="SAM" id="Phobius"/>
    </source>
</evidence>
<comment type="caution">
    <text evidence="2">The sequence shown here is derived from an EMBL/GenBank/DDBJ whole genome shotgun (WGS) entry which is preliminary data.</text>
</comment>
<organism evidence="2 4">
    <name type="scientific">Pseudobacteroides cellulosolvens ATCC 35603 = DSM 2933</name>
    <dbReference type="NCBI Taxonomy" id="398512"/>
    <lineage>
        <taxon>Bacteria</taxon>
        <taxon>Bacillati</taxon>
        <taxon>Bacillota</taxon>
        <taxon>Clostridia</taxon>
        <taxon>Eubacteriales</taxon>
        <taxon>Oscillospiraceae</taxon>
        <taxon>Pseudobacteroides</taxon>
    </lineage>
</organism>
<evidence type="ECO:0000313" key="2">
    <source>
        <dbReference type="EMBL" id="KNY25689.1"/>
    </source>
</evidence>
<dbReference type="Proteomes" id="UP000036923">
    <property type="component" value="Unassembled WGS sequence"/>
</dbReference>
<keyword evidence="1" id="KW-1133">Transmembrane helix</keyword>
<reference evidence="4" key="2">
    <citation type="submission" date="2015-07" db="EMBL/GenBank/DDBJ databases">
        <title>Near-Complete Genome Sequence of the Cellulolytic Bacterium Bacteroides (Pseudobacteroides) cellulosolvens ATCC 35603.</title>
        <authorList>
            <person name="Dassa B."/>
            <person name="Utturkar S.M."/>
            <person name="Klingeman D.M."/>
            <person name="Hurt R.A."/>
            <person name="Keller M."/>
            <person name="Xu J."/>
            <person name="Reddy Y.H.K."/>
            <person name="Borovok I."/>
            <person name="Grinberg I.R."/>
            <person name="Lamed R."/>
            <person name="Zhivin O."/>
            <person name="Bayer E.A."/>
            <person name="Brown S.D."/>
        </authorList>
    </citation>
    <scope>NUCLEOTIDE SEQUENCE [LARGE SCALE GENOMIC DNA]</scope>
    <source>
        <strain evidence="4">DSM 2933</strain>
    </source>
</reference>
<accession>A0A0L6JIW5</accession>
<proteinExistence type="predicted"/>
<dbReference type="AlphaFoldDB" id="A0A0L6JIW5"/>
<protein>
    <submittedName>
        <fullName evidence="2">Uncharacterized protein</fullName>
    </submittedName>
</protein>
<evidence type="ECO:0000313" key="3">
    <source>
        <dbReference type="EMBL" id="KNY25704.1"/>
    </source>
</evidence>
<dbReference type="EMBL" id="LGTC01000001">
    <property type="protein sequence ID" value="KNY25704.1"/>
    <property type="molecule type" value="Genomic_DNA"/>
</dbReference>
<sequence>MDFSLVFMGLKWGLVITGSAFLLSFGFTVCLRLFR</sequence>
<evidence type="ECO:0000313" key="4">
    <source>
        <dbReference type="Proteomes" id="UP000036923"/>
    </source>
</evidence>
<reference evidence="2" key="1">
    <citation type="submission" date="2015-07" db="EMBL/GenBank/DDBJ databases">
        <title>MeaNS - Measles Nucleotide Surveillance Program.</title>
        <authorList>
            <person name="Tran T."/>
            <person name="Druce J."/>
        </authorList>
    </citation>
    <scope>NUCLEOTIDE SEQUENCE</scope>
    <source>
        <strain evidence="2">DSM 2933</strain>
    </source>
</reference>
<gene>
    <name evidence="2" type="ORF">Bccel_0949</name>
    <name evidence="3" type="ORF">Bccel_0964</name>
</gene>
<name>A0A0L6JIW5_9FIRM</name>
<keyword evidence="4" id="KW-1185">Reference proteome</keyword>